<evidence type="ECO:0000256" key="5">
    <source>
        <dbReference type="ARBA" id="ARBA00022741"/>
    </source>
</evidence>
<evidence type="ECO:0000256" key="13">
    <source>
        <dbReference type="ARBA" id="ARBA00023242"/>
    </source>
</evidence>
<dbReference type="GO" id="GO:0006303">
    <property type="term" value="P:double-strand break repair via nonhomologous end joining"/>
    <property type="evidence" value="ECO:0007669"/>
    <property type="project" value="InterPro"/>
</dbReference>
<protein>
    <recommendedName>
        <fullName evidence="14">VWFA domain-containing protein</fullName>
    </recommendedName>
</protein>
<evidence type="ECO:0000256" key="1">
    <source>
        <dbReference type="ARBA" id="ARBA00004123"/>
    </source>
</evidence>
<evidence type="ECO:0000256" key="9">
    <source>
        <dbReference type="ARBA" id="ARBA00022840"/>
    </source>
</evidence>
<keyword evidence="4" id="KW-0158">Chromosome</keyword>
<dbReference type="GO" id="GO:0004386">
    <property type="term" value="F:helicase activity"/>
    <property type="evidence" value="ECO:0007669"/>
    <property type="project" value="UniProtKB-KW"/>
</dbReference>
<dbReference type="InterPro" id="IPR036494">
    <property type="entry name" value="Ku_C_sf"/>
</dbReference>
<evidence type="ECO:0000256" key="6">
    <source>
        <dbReference type="ARBA" id="ARBA00022763"/>
    </source>
</evidence>
<organism evidence="15">
    <name type="scientific">Cuerna arida</name>
    <dbReference type="NCBI Taxonomy" id="1464854"/>
    <lineage>
        <taxon>Eukaryota</taxon>
        <taxon>Metazoa</taxon>
        <taxon>Ecdysozoa</taxon>
        <taxon>Arthropoda</taxon>
        <taxon>Hexapoda</taxon>
        <taxon>Insecta</taxon>
        <taxon>Pterygota</taxon>
        <taxon>Neoptera</taxon>
        <taxon>Paraneoptera</taxon>
        <taxon>Hemiptera</taxon>
        <taxon>Auchenorrhyncha</taxon>
        <taxon>Membracoidea</taxon>
        <taxon>Cicadellidae</taxon>
        <taxon>Cicadellinae</taxon>
        <taxon>Proconiini</taxon>
        <taxon>Cuerna</taxon>
    </lineage>
</organism>
<dbReference type="Pfam" id="PF08785">
    <property type="entry name" value="Ku_PK_bind"/>
    <property type="match status" value="1"/>
</dbReference>
<evidence type="ECO:0000256" key="8">
    <source>
        <dbReference type="ARBA" id="ARBA00022806"/>
    </source>
</evidence>
<evidence type="ECO:0000256" key="12">
    <source>
        <dbReference type="ARBA" id="ARBA00023204"/>
    </source>
</evidence>
<reference evidence="15" key="1">
    <citation type="submission" date="2015-11" db="EMBL/GenBank/DDBJ databases">
        <title>De novo transcriptome assembly of four potential Pierce s Disease insect vectors from Arizona vineyards.</title>
        <authorList>
            <person name="Tassone E.E."/>
        </authorList>
    </citation>
    <scope>NUCLEOTIDE SEQUENCE</scope>
</reference>
<dbReference type="InterPro" id="IPR002035">
    <property type="entry name" value="VWF_A"/>
</dbReference>
<dbReference type="Pfam" id="PF03731">
    <property type="entry name" value="Ku_N"/>
    <property type="match status" value="1"/>
</dbReference>
<dbReference type="GO" id="GO:0005694">
    <property type="term" value="C:chromosome"/>
    <property type="evidence" value="ECO:0007669"/>
    <property type="project" value="UniProtKB-SubCell"/>
</dbReference>
<dbReference type="GO" id="GO:0016787">
    <property type="term" value="F:hydrolase activity"/>
    <property type="evidence" value="ECO:0007669"/>
    <property type="project" value="UniProtKB-KW"/>
</dbReference>
<proteinExistence type="inferred from homology"/>
<keyword evidence="7" id="KW-0378">Hydrolase</keyword>
<dbReference type="InterPro" id="IPR006164">
    <property type="entry name" value="DNA_bd_Ku70/Ku80"/>
</dbReference>
<dbReference type="EMBL" id="GECZ01010470">
    <property type="protein sequence ID" value="JAS59299.1"/>
    <property type="molecule type" value="Transcribed_RNA"/>
</dbReference>
<dbReference type="Gene3D" id="1.10.1600.10">
    <property type="match status" value="1"/>
</dbReference>
<dbReference type="InterPro" id="IPR036465">
    <property type="entry name" value="vWFA_dom_sf"/>
</dbReference>
<dbReference type="InterPro" id="IPR016194">
    <property type="entry name" value="SPOC-like_C_dom_sf"/>
</dbReference>
<dbReference type="Gene3D" id="1.25.40.240">
    <property type="entry name" value="Ku, C-terminal domain"/>
    <property type="match status" value="1"/>
</dbReference>
<dbReference type="GO" id="GO:0003690">
    <property type="term" value="F:double-stranded DNA binding"/>
    <property type="evidence" value="ECO:0007669"/>
    <property type="project" value="TreeGrafter"/>
</dbReference>
<evidence type="ECO:0000259" key="14">
    <source>
        <dbReference type="PROSITE" id="PS50234"/>
    </source>
</evidence>
<dbReference type="InterPro" id="IPR005161">
    <property type="entry name" value="Ku_N"/>
</dbReference>
<keyword evidence="5" id="KW-0547">Nucleotide-binding</keyword>
<keyword evidence="9" id="KW-0067">ATP-binding</keyword>
<name>A0A1B6GA37_9HEMI</name>
<dbReference type="PANTHER" id="PTHR12604:SF4">
    <property type="entry name" value="X-RAY REPAIR CROSS-COMPLEMENTING PROTEIN 5"/>
    <property type="match status" value="1"/>
</dbReference>
<dbReference type="InterPro" id="IPR024193">
    <property type="entry name" value="Ku80"/>
</dbReference>
<gene>
    <name evidence="15" type="ORF">g.32559</name>
</gene>
<keyword evidence="11" id="KW-0233">DNA recombination</keyword>
<dbReference type="SUPFAM" id="SSF100939">
    <property type="entry name" value="SPOC domain-like"/>
    <property type="match status" value="1"/>
</dbReference>
<dbReference type="GO" id="GO:0005524">
    <property type="term" value="F:ATP binding"/>
    <property type="evidence" value="ECO:0007669"/>
    <property type="project" value="UniProtKB-KW"/>
</dbReference>
<dbReference type="SUPFAM" id="SSF53300">
    <property type="entry name" value="vWA-like"/>
    <property type="match status" value="1"/>
</dbReference>
<dbReference type="PANTHER" id="PTHR12604">
    <property type="entry name" value="KU AUTOANTIGEN DNA HELICASE"/>
    <property type="match status" value="1"/>
</dbReference>
<sequence>MSRQSKPMEAVVLLIDIGEPVSHEDKDGQSFLLKSKQCASRIIQRKIFSDAADQFSLIFVGSNKTENDMDYPHIEVKQRWFVPPNWDLLRAIENMKTTDVNSADWLDGLIVAVNLLKHETEGRKFTSQKIVMLSNFATRLRSKDHLEDVIATLKEMKIKLVVIGPESDDDLSSEETKSNIQQKGEVLIGRIVDEVDGVMCGFAEAMSQLDHFQKFIGRAAPWHCDLEIGEDIFIPVTGYKKFAPKKLLTWKKKSIENTPIIQETVFLQGDEEVEKSEVINGHLFGQTVVPISGDDKTSMALTTQKCCQIIGFTKKQNVPRHILVGDSAQYIVPRNEIEGAKIAVTALVKVLLEVDMVAIVRKVYCKNSAPKLGALIPTCEDASYFFYHVPLPFAEDERVVRLPSLSKVQPSQDQLDAVDHLIDDMDLTQIDEDEDPYSQLLNPAVEHLNNMVVLKALHPDSKLPSELNINIKNLLQPKPEILENASTSLDNIRTLFQLEEIEQKSYRKGAADLFKRGSTGNDTEVEVNPENLADSIVGIVQSTVTEIGTVDPEGDFLKLKELGEPFGKICDQMQKVIRKLIFTSSNAVGTRKPLAALTLLREQCKKMSPLTYNSFVASFKDDLVERGYSDFWEIIVQDKLGLITSVESEESTVSPDEADTFYQINKCESLSEQNYEMEAEDMLDML</sequence>
<dbReference type="SUPFAM" id="SSF101420">
    <property type="entry name" value="C-terminal domain of Ku80"/>
    <property type="match status" value="1"/>
</dbReference>
<keyword evidence="6" id="KW-0227">DNA damage</keyword>
<dbReference type="CDD" id="cd00873">
    <property type="entry name" value="KU80"/>
    <property type="match status" value="1"/>
</dbReference>
<dbReference type="InterPro" id="IPR014893">
    <property type="entry name" value="Ku_PK_bind"/>
</dbReference>
<comment type="similarity">
    <text evidence="3">Belongs to the ku80 family.</text>
</comment>
<keyword evidence="12" id="KW-0234">DNA repair</keyword>
<keyword evidence="13" id="KW-0539">Nucleus</keyword>
<evidence type="ECO:0000256" key="7">
    <source>
        <dbReference type="ARBA" id="ARBA00022801"/>
    </source>
</evidence>
<dbReference type="GO" id="GO:0043564">
    <property type="term" value="C:Ku70:Ku80 complex"/>
    <property type="evidence" value="ECO:0007669"/>
    <property type="project" value="InterPro"/>
</dbReference>
<dbReference type="FunFam" id="1.10.1600.10:FF:000002">
    <property type="entry name" value="X-ray repair cross-complementing protein 5"/>
    <property type="match status" value="1"/>
</dbReference>
<accession>A0A1B6GA37</accession>
<evidence type="ECO:0000256" key="2">
    <source>
        <dbReference type="ARBA" id="ARBA00004286"/>
    </source>
</evidence>
<comment type="subcellular location">
    <subcellularLocation>
        <location evidence="2">Chromosome</location>
    </subcellularLocation>
    <subcellularLocation>
        <location evidence="1">Nucleus</location>
    </subcellularLocation>
</comment>
<dbReference type="PROSITE" id="PS50234">
    <property type="entry name" value="VWFA"/>
    <property type="match status" value="1"/>
</dbReference>
<dbReference type="GO" id="GO:0003684">
    <property type="term" value="F:damaged DNA binding"/>
    <property type="evidence" value="ECO:0007669"/>
    <property type="project" value="InterPro"/>
</dbReference>
<dbReference type="Gene3D" id="2.40.290.10">
    <property type="match status" value="1"/>
</dbReference>
<evidence type="ECO:0000256" key="3">
    <source>
        <dbReference type="ARBA" id="ARBA00007726"/>
    </source>
</evidence>
<keyword evidence="10" id="KW-0238">DNA-binding</keyword>
<evidence type="ECO:0000256" key="4">
    <source>
        <dbReference type="ARBA" id="ARBA00022454"/>
    </source>
</evidence>
<dbReference type="Pfam" id="PF02735">
    <property type="entry name" value="Ku"/>
    <property type="match status" value="1"/>
</dbReference>
<keyword evidence="8" id="KW-0347">Helicase</keyword>
<evidence type="ECO:0000256" key="10">
    <source>
        <dbReference type="ARBA" id="ARBA00023125"/>
    </source>
</evidence>
<dbReference type="SMART" id="SM00559">
    <property type="entry name" value="Ku78"/>
    <property type="match status" value="1"/>
</dbReference>
<dbReference type="Gene3D" id="3.40.50.410">
    <property type="entry name" value="von Willebrand factor, type A domain"/>
    <property type="match status" value="1"/>
</dbReference>
<feature type="domain" description="VWFA" evidence="14">
    <location>
        <begin position="10"/>
        <end position="209"/>
    </location>
</feature>
<evidence type="ECO:0000256" key="11">
    <source>
        <dbReference type="ARBA" id="ARBA00023172"/>
    </source>
</evidence>
<evidence type="ECO:0000313" key="15">
    <source>
        <dbReference type="EMBL" id="JAS59299.1"/>
    </source>
</evidence>
<dbReference type="AlphaFoldDB" id="A0A1B6GA37"/>
<dbReference type="GO" id="GO:0000723">
    <property type="term" value="P:telomere maintenance"/>
    <property type="evidence" value="ECO:0007669"/>
    <property type="project" value="InterPro"/>
</dbReference>
<dbReference type="GO" id="GO:0042162">
    <property type="term" value="F:telomeric DNA binding"/>
    <property type="evidence" value="ECO:0007669"/>
    <property type="project" value="InterPro"/>
</dbReference>
<dbReference type="GO" id="GO:0006310">
    <property type="term" value="P:DNA recombination"/>
    <property type="evidence" value="ECO:0007669"/>
    <property type="project" value="UniProtKB-KW"/>
</dbReference>